<evidence type="ECO:0000313" key="5">
    <source>
        <dbReference type="WBParaSite" id="SSLN_0001155501-mRNA-1"/>
    </source>
</evidence>
<dbReference type="OrthoDB" id="2635at2759"/>
<feature type="domain" description="PITH" evidence="2">
    <location>
        <begin position="15"/>
        <end position="187"/>
    </location>
</feature>
<gene>
    <name evidence="3" type="ORF">SSLN_LOCUS11128</name>
</gene>
<evidence type="ECO:0000313" key="3">
    <source>
        <dbReference type="EMBL" id="VDL97513.1"/>
    </source>
</evidence>
<comment type="similarity">
    <text evidence="1">Belongs to the PITHD1 family.</text>
</comment>
<dbReference type="PROSITE" id="PS51532">
    <property type="entry name" value="PITH"/>
    <property type="match status" value="1"/>
</dbReference>
<evidence type="ECO:0000313" key="4">
    <source>
        <dbReference type="Proteomes" id="UP000275846"/>
    </source>
</evidence>
<dbReference type="GO" id="GO:0060255">
    <property type="term" value="P:regulation of macromolecule metabolic process"/>
    <property type="evidence" value="ECO:0007669"/>
    <property type="project" value="UniProtKB-ARBA"/>
</dbReference>
<name>A0A183T3T0_SCHSO</name>
<accession>A0A183T3T0</accession>
<dbReference type="Proteomes" id="UP000275846">
    <property type="component" value="Unassembled WGS sequence"/>
</dbReference>
<reference evidence="5" key="1">
    <citation type="submission" date="2016-06" db="UniProtKB">
        <authorList>
            <consortium name="WormBaseParasite"/>
        </authorList>
    </citation>
    <scope>IDENTIFICATION</scope>
</reference>
<dbReference type="InterPro" id="IPR010400">
    <property type="entry name" value="PITH_dom"/>
</dbReference>
<reference evidence="3 4" key="2">
    <citation type="submission" date="2018-11" db="EMBL/GenBank/DDBJ databases">
        <authorList>
            <consortium name="Pathogen Informatics"/>
        </authorList>
    </citation>
    <scope>NUCLEOTIDE SEQUENCE [LARGE SCALE GENOMIC DNA]</scope>
    <source>
        <strain evidence="3 4">NST_G2</strain>
    </source>
</reference>
<dbReference type="GO" id="GO:0045654">
    <property type="term" value="P:positive regulation of megakaryocyte differentiation"/>
    <property type="evidence" value="ECO:0007669"/>
    <property type="project" value="UniProtKB-ARBA"/>
</dbReference>
<proteinExistence type="inferred from homology"/>
<dbReference type="InterPro" id="IPR037047">
    <property type="entry name" value="PITH_dom_sf"/>
</dbReference>
<dbReference type="GO" id="GO:0080090">
    <property type="term" value="P:regulation of primary metabolic process"/>
    <property type="evidence" value="ECO:0007669"/>
    <property type="project" value="UniProtKB-ARBA"/>
</dbReference>
<keyword evidence="4" id="KW-1185">Reference proteome</keyword>
<dbReference type="InterPro" id="IPR008979">
    <property type="entry name" value="Galactose-bd-like_sf"/>
</dbReference>
<dbReference type="GO" id="GO:0005634">
    <property type="term" value="C:nucleus"/>
    <property type="evidence" value="ECO:0007669"/>
    <property type="project" value="TreeGrafter"/>
</dbReference>
<dbReference type="AlphaFoldDB" id="A0A183T3T0"/>
<protein>
    <submittedName>
        <fullName evidence="5">PITH domain-containing protein 1</fullName>
    </submittedName>
</protein>
<dbReference type="InterPro" id="IPR045099">
    <property type="entry name" value="PITH1-like"/>
</dbReference>
<dbReference type="Pfam" id="PF06201">
    <property type="entry name" value="PITH"/>
    <property type="match status" value="1"/>
</dbReference>
<evidence type="ECO:0000259" key="2">
    <source>
        <dbReference type="PROSITE" id="PS51532"/>
    </source>
</evidence>
<sequence length="206" mass="23375">MPRMCDHHGHCEHSIEAEDFSISFSLFKYIDLPNLQCLNECSPGSGKYVFKPYEDRKTLSPFVESDVDAELLFNIPFTGSVKLKGVIVAGEDGESHPSLMRLYKNRPFMTFSDTEGEADQEIELHPDVQGDIMYPCKVMKFANVHHLSIHIAKNFGAEQTKIHYIGLRGDFSEAQRQGIVLTNYEVTPNISDHKADIVNNTTYFIK</sequence>
<dbReference type="PANTHER" id="PTHR12175:SF1">
    <property type="entry name" value="PITH DOMAIN-CONTAINING PROTEIN 1"/>
    <property type="match status" value="1"/>
</dbReference>
<dbReference type="STRING" id="70667.A0A183T3T0"/>
<dbReference type="PANTHER" id="PTHR12175">
    <property type="entry name" value="AD039 HT014 THIOREDOXIN FAMILY TRP26"/>
    <property type="match status" value="1"/>
</dbReference>
<dbReference type="GO" id="GO:0005737">
    <property type="term" value="C:cytoplasm"/>
    <property type="evidence" value="ECO:0007669"/>
    <property type="project" value="UniProtKB-ARBA"/>
</dbReference>
<dbReference type="EMBL" id="UYSU01036316">
    <property type="protein sequence ID" value="VDL97513.1"/>
    <property type="molecule type" value="Genomic_DNA"/>
</dbReference>
<dbReference type="WBParaSite" id="SSLN_0001155501-mRNA-1">
    <property type="protein sequence ID" value="SSLN_0001155501-mRNA-1"/>
    <property type="gene ID" value="SSLN_0001155501"/>
</dbReference>
<evidence type="ECO:0000256" key="1">
    <source>
        <dbReference type="ARBA" id="ARBA00025788"/>
    </source>
</evidence>
<organism evidence="5">
    <name type="scientific">Schistocephalus solidus</name>
    <name type="common">Tapeworm</name>
    <dbReference type="NCBI Taxonomy" id="70667"/>
    <lineage>
        <taxon>Eukaryota</taxon>
        <taxon>Metazoa</taxon>
        <taxon>Spiralia</taxon>
        <taxon>Lophotrochozoa</taxon>
        <taxon>Platyhelminthes</taxon>
        <taxon>Cestoda</taxon>
        <taxon>Eucestoda</taxon>
        <taxon>Diphyllobothriidea</taxon>
        <taxon>Diphyllobothriidae</taxon>
        <taxon>Schistocephalus</taxon>
    </lineage>
</organism>
<dbReference type="SUPFAM" id="SSF49785">
    <property type="entry name" value="Galactose-binding domain-like"/>
    <property type="match status" value="1"/>
</dbReference>
<dbReference type="Gene3D" id="2.60.120.470">
    <property type="entry name" value="PITH domain"/>
    <property type="match status" value="1"/>
</dbReference>
<dbReference type="FunFam" id="2.60.120.470:FF:000002">
    <property type="entry name" value="PITH domain-containing protein 1"/>
    <property type="match status" value="1"/>
</dbReference>